<organism evidence="2 3">
    <name type="scientific">Heracleum sosnowskyi</name>
    <dbReference type="NCBI Taxonomy" id="360622"/>
    <lineage>
        <taxon>Eukaryota</taxon>
        <taxon>Viridiplantae</taxon>
        <taxon>Streptophyta</taxon>
        <taxon>Embryophyta</taxon>
        <taxon>Tracheophyta</taxon>
        <taxon>Spermatophyta</taxon>
        <taxon>Magnoliopsida</taxon>
        <taxon>eudicotyledons</taxon>
        <taxon>Gunneridae</taxon>
        <taxon>Pentapetalae</taxon>
        <taxon>asterids</taxon>
        <taxon>campanulids</taxon>
        <taxon>Apiales</taxon>
        <taxon>Apiaceae</taxon>
        <taxon>Apioideae</taxon>
        <taxon>apioid superclade</taxon>
        <taxon>Tordylieae</taxon>
        <taxon>Tordyliinae</taxon>
        <taxon>Heracleum</taxon>
    </lineage>
</organism>
<evidence type="ECO:0000313" key="3">
    <source>
        <dbReference type="Proteomes" id="UP001237642"/>
    </source>
</evidence>
<keyword evidence="3" id="KW-1185">Reference proteome</keyword>
<evidence type="ECO:0000256" key="1">
    <source>
        <dbReference type="SAM" id="MobiDB-lite"/>
    </source>
</evidence>
<proteinExistence type="predicted"/>
<gene>
    <name evidence="2" type="ORF">POM88_041257</name>
</gene>
<comment type="caution">
    <text evidence="2">The sequence shown here is derived from an EMBL/GenBank/DDBJ whole genome shotgun (WGS) entry which is preliminary data.</text>
</comment>
<accession>A0AAD8HFV0</accession>
<name>A0AAD8HFV0_9APIA</name>
<reference evidence="2" key="2">
    <citation type="submission" date="2023-05" db="EMBL/GenBank/DDBJ databases">
        <authorList>
            <person name="Schelkunov M.I."/>
        </authorList>
    </citation>
    <scope>NUCLEOTIDE SEQUENCE</scope>
    <source>
        <strain evidence="2">Hsosn_3</strain>
        <tissue evidence="2">Leaf</tissue>
    </source>
</reference>
<dbReference type="EMBL" id="JAUIZM010000009">
    <property type="protein sequence ID" value="KAK1365696.1"/>
    <property type="molecule type" value="Genomic_DNA"/>
</dbReference>
<sequence length="152" mass="17343">MDDYGWVVDSWWCWSWDACRDLDKQESERGWRRCRLGVWQIDTASYHKKTSYGIFSRTNQKLSDDDNPSAPPFSDAGGEIKQEQSPVSTRPNGMPSAAAAVATNGFERKTRTTSLQNNIRQETNVWEGKGSQIIDNVSRYSKSLLEFLIDVN</sequence>
<dbReference type="AlphaFoldDB" id="A0AAD8HFV0"/>
<protein>
    <submittedName>
        <fullName evidence="2">Uncharacterized protein</fullName>
    </submittedName>
</protein>
<evidence type="ECO:0000313" key="2">
    <source>
        <dbReference type="EMBL" id="KAK1365696.1"/>
    </source>
</evidence>
<dbReference type="Proteomes" id="UP001237642">
    <property type="component" value="Unassembled WGS sequence"/>
</dbReference>
<feature type="region of interest" description="Disordered" evidence="1">
    <location>
        <begin position="57"/>
        <end position="96"/>
    </location>
</feature>
<reference evidence="2" key="1">
    <citation type="submission" date="2023-02" db="EMBL/GenBank/DDBJ databases">
        <title>Genome of toxic invasive species Heracleum sosnowskyi carries increased number of genes despite the absence of recent whole-genome duplications.</title>
        <authorList>
            <person name="Schelkunov M."/>
            <person name="Shtratnikova V."/>
            <person name="Makarenko M."/>
            <person name="Klepikova A."/>
            <person name="Omelchenko D."/>
            <person name="Novikova G."/>
            <person name="Obukhova E."/>
            <person name="Bogdanov V."/>
            <person name="Penin A."/>
            <person name="Logacheva M."/>
        </authorList>
    </citation>
    <scope>NUCLEOTIDE SEQUENCE</scope>
    <source>
        <strain evidence="2">Hsosn_3</strain>
        <tissue evidence="2">Leaf</tissue>
    </source>
</reference>